<dbReference type="EMBL" id="JJMM01000010">
    <property type="protein sequence ID" value="KDR95590.1"/>
    <property type="molecule type" value="Genomic_DNA"/>
</dbReference>
<accession>A0A069RHG0</accession>
<dbReference type="AlphaFoldDB" id="A0A069RHG0"/>
<dbReference type="RefSeq" id="WP_242943800.1">
    <property type="nucleotide sequence ID" value="NZ_FSRH01000006.1"/>
</dbReference>
<dbReference type="GO" id="GO:0008233">
    <property type="term" value="F:peptidase activity"/>
    <property type="evidence" value="ECO:0007669"/>
    <property type="project" value="InterPro"/>
</dbReference>
<dbReference type="SUPFAM" id="SSF55166">
    <property type="entry name" value="Hedgehog/DD-peptidase"/>
    <property type="match status" value="1"/>
</dbReference>
<dbReference type="InterPro" id="IPR009045">
    <property type="entry name" value="Zn_M74/Hedgehog-like"/>
</dbReference>
<dbReference type="STRING" id="1121324.CLIT_10c03170"/>
<comment type="caution">
    <text evidence="2">The sequence shown here is derived from an EMBL/GenBank/DDBJ whole genome shotgun (WGS) entry which is preliminary data.</text>
</comment>
<evidence type="ECO:0000313" key="3">
    <source>
        <dbReference type="Proteomes" id="UP000027946"/>
    </source>
</evidence>
<feature type="domain" description="Peptidase M15C" evidence="1">
    <location>
        <begin position="175"/>
        <end position="253"/>
    </location>
</feature>
<dbReference type="InterPro" id="IPR039561">
    <property type="entry name" value="Peptidase_M15C"/>
</dbReference>
<dbReference type="Pfam" id="PF13539">
    <property type="entry name" value="Peptidase_M15_4"/>
    <property type="match status" value="1"/>
</dbReference>
<keyword evidence="3" id="KW-1185">Reference proteome</keyword>
<sequence length="258" mass="29620">MGRRSDEKSVKLKTGALALFGAVLLSTYPFDPAYEASSTDIFNIFEDMYIMDIMDLDLQKEKQEEVFEEVFKSEDIPKHIEEKITGVSWNENAPVGIKDLKYLTVTYVGFDQKRHTGELVVHEKVADEVIDIFNELYQAGFEIEKIRLIDEYGADDDLSMADNNSSAFCFRNVDGTKSLSKHSYGIAIDINPVQNPYIRNSIISPQRGAEYEDRKNMRPGMIVPGDTCYNAFKSRGWTWGGEWNTMKDYQHFQKKIDM</sequence>
<proteinExistence type="predicted"/>
<reference evidence="2 3" key="1">
    <citation type="submission" date="2014-03" db="EMBL/GenBank/DDBJ databases">
        <title>Genome sequence of Clostridium litorale W6, DSM 5388.</title>
        <authorList>
            <person name="Poehlein A."/>
            <person name="Jagirdar A."/>
            <person name="Khonsari B."/>
            <person name="Chibani C.M."/>
            <person name="Gutierrez Gutierrez D.A."/>
            <person name="Davydova E."/>
            <person name="Alghaithi H.S."/>
            <person name="Nair K.P."/>
            <person name="Dhamotharan K."/>
            <person name="Chandran L."/>
            <person name="G W."/>
            <person name="Daniel R."/>
        </authorList>
    </citation>
    <scope>NUCLEOTIDE SEQUENCE [LARGE SCALE GENOMIC DNA]</scope>
    <source>
        <strain evidence="2 3">W6</strain>
    </source>
</reference>
<evidence type="ECO:0000259" key="1">
    <source>
        <dbReference type="Pfam" id="PF13539"/>
    </source>
</evidence>
<evidence type="ECO:0000313" key="2">
    <source>
        <dbReference type="EMBL" id="KDR95590.1"/>
    </source>
</evidence>
<gene>
    <name evidence="2" type="ORF">CLIT_10c03170</name>
</gene>
<protein>
    <recommendedName>
        <fullName evidence="1">Peptidase M15C domain-containing protein</fullName>
    </recommendedName>
</protein>
<dbReference type="Gene3D" id="3.30.1380.10">
    <property type="match status" value="1"/>
</dbReference>
<name>A0A069RHG0_PEPLI</name>
<organism evidence="2 3">
    <name type="scientific">Peptoclostridium litorale DSM 5388</name>
    <dbReference type="NCBI Taxonomy" id="1121324"/>
    <lineage>
        <taxon>Bacteria</taxon>
        <taxon>Bacillati</taxon>
        <taxon>Bacillota</taxon>
        <taxon>Clostridia</taxon>
        <taxon>Peptostreptococcales</taxon>
        <taxon>Peptoclostridiaceae</taxon>
        <taxon>Peptoclostridium</taxon>
    </lineage>
</organism>
<dbReference type="eggNOG" id="COG2843">
    <property type="taxonomic scope" value="Bacteria"/>
</dbReference>
<dbReference type="Proteomes" id="UP000027946">
    <property type="component" value="Unassembled WGS sequence"/>
</dbReference>